<evidence type="ECO:0000256" key="1">
    <source>
        <dbReference type="ARBA" id="ARBA00023027"/>
    </source>
</evidence>
<evidence type="ECO:0000313" key="4">
    <source>
        <dbReference type="EMBL" id="KIC58704.1"/>
    </source>
</evidence>
<sequence>MIRLATIGTSTITEKFADAVAQTPGIRIEVVFSRDAARGRAFADRLGVDGVSTDLEALLASGEVDAVYVGSPNGAHAAQAEAAIAAGVHVFLEKPATPTADEFARLVEAARSRGVVVFEGMRNAYDPGMARLRTLLPQVGTVRLVSFGQSQRSARYDLVLAGETPNIFDPALAGGALFDLGVYPLSAAIELFGPPRAVVGATATIATGADGAGAAVLAYDGFVVQIGFSKIGASRRPNEIQGELGTIEIDEITAPRRITLDLFSGVHEEIEIDGPDNNMRFEVARFAQLVRAGADASADQRRSLEVLRAVEAIRADAEKLRAGSGRAAR</sequence>
<dbReference type="AlphaFoldDB" id="A0A0B4CBP0"/>
<feature type="domain" description="GFO/IDH/MocA-like oxidoreductase" evidence="3">
    <location>
        <begin position="140"/>
        <end position="248"/>
    </location>
</feature>
<protein>
    <submittedName>
        <fullName evidence="4">Oxidoreductase</fullName>
    </submittedName>
</protein>
<dbReference type="Proteomes" id="UP000031202">
    <property type="component" value="Unassembled WGS sequence"/>
</dbReference>
<dbReference type="PANTHER" id="PTHR43054:SF1">
    <property type="entry name" value="SCYLLO-INOSITOL 2-DEHYDROGENASE (NADP(+)) IOLU"/>
    <property type="match status" value="1"/>
</dbReference>
<dbReference type="Pfam" id="PF01408">
    <property type="entry name" value="GFO_IDH_MocA"/>
    <property type="match status" value="1"/>
</dbReference>
<gene>
    <name evidence="4" type="ORF">RM52_04985</name>
</gene>
<keyword evidence="1" id="KW-0520">NAD</keyword>
<name>A0A0B4CBP0_9MICO</name>
<dbReference type="SUPFAM" id="SSF55347">
    <property type="entry name" value="Glyceraldehyde-3-phosphate dehydrogenase-like, C-terminal domain"/>
    <property type="match status" value="1"/>
</dbReference>
<evidence type="ECO:0000259" key="2">
    <source>
        <dbReference type="Pfam" id="PF01408"/>
    </source>
</evidence>
<proteinExistence type="predicted"/>
<dbReference type="GO" id="GO:0000166">
    <property type="term" value="F:nucleotide binding"/>
    <property type="evidence" value="ECO:0007669"/>
    <property type="project" value="InterPro"/>
</dbReference>
<feature type="domain" description="Gfo/Idh/MocA-like oxidoreductase N-terminal" evidence="2">
    <location>
        <begin position="2"/>
        <end position="120"/>
    </location>
</feature>
<dbReference type="SUPFAM" id="SSF51735">
    <property type="entry name" value="NAD(P)-binding Rossmann-fold domains"/>
    <property type="match status" value="1"/>
</dbReference>
<evidence type="ECO:0000313" key="5">
    <source>
        <dbReference type="Proteomes" id="UP000031202"/>
    </source>
</evidence>
<dbReference type="RefSeq" id="WP_039413807.1">
    <property type="nucleotide sequence ID" value="NZ_JWSZ01000006.1"/>
</dbReference>
<dbReference type="InterPro" id="IPR000683">
    <property type="entry name" value="Gfo/Idh/MocA-like_OxRdtase_N"/>
</dbReference>
<dbReference type="Gene3D" id="3.30.360.10">
    <property type="entry name" value="Dihydrodipicolinate Reductase, domain 2"/>
    <property type="match status" value="1"/>
</dbReference>
<dbReference type="EMBL" id="JWSZ01000006">
    <property type="protein sequence ID" value="KIC58704.1"/>
    <property type="molecule type" value="Genomic_DNA"/>
</dbReference>
<dbReference type="PANTHER" id="PTHR43054">
    <property type="match status" value="1"/>
</dbReference>
<dbReference type="InterPro" id="IPR036291">
    <property type="entry name" value="NAD(P)-bd_dom_sf"/>
</dbReference>
<comment type="caution">
    <text evidence="4">The sequence shown here is derived from an EMBL/GenBank/DDBJ whole genome shotgun (WGS) entry which is preliminary data.</text>
</comment>
<organism evidence="4 5">
    <name type="scientific">Microbacterium hominis</name>
    <dbReference type="NCBI Taxonomy" id="162426"/>
    <lineage>
        <taxon>Bacteria</taxon>
        <taxon>Bacillati</taxon>
        <taxon>Actinomycetota</taxon>
        <taxon>Actinomycetes</taxon>
        <taxon>Micrococcales</taxon>
        <taxon>Microbacteriaceae</taxon>
        <taxon>Microbacterium</taxon>
    </lineage>
</organism>
<reference evidence="4 5" key="1">
    <citation type="submission" date="2014-12" db="EMBL/GenBank/DDBJ databases">
        <title>Genome sequencing of Microbacterium hominis TPW29.</title>
        <authorList>
            <person name="Tan P.W."/>
            <person name="Chan K.-G."/>
        </authorList>
    </citation>
    <scope>NUCLEOTIDE SEQUENCE [LARGE SCALE GENOMIC DNA]</scope>
    <source>
        <strain evidence="4 5">TPW29</strain>
    </source>
</reference>
<accession>A0A0B4CBP0</accession>
<dbReference type="InterPro" id="IPR055170">
    <property type="entry name" value="GFO_IDH_MocA-like_dom"/>
</dbReference>
<dbReference type="Gene3D" id="3.40.50.720">
    <property type="entry name" value="NAD(P)-binding Rossmann-like Domain"/>
    <property type="match status" value="1"/>
</dbReference>
<evidence type="ECO:0000259" key="3">
    <source>
        <dbReference type="Pfam" id="PF22725"/>
    </source>
</evidence>
<dbReference type="Pfam" id="PF22725">
    <property type="entry name" value="GFO_IDH_MocA_C3"/>
    <property type="match status" value="1"/>
</dbReference>